<evidence type="ECO:0000313" key="2">
    <source>
        <dbReference type="EMBL" id="MDK7188051.1"/>
    </source>
</evidence>
<dbReference type="Pfam" id="PF13333">
    <property type="entry name" value="rve_2"/>
    <property type="match status" value="1"/>
</dbReference>
<organism evidence="2 3">
    <name type="scientific">Facklamia hominis</name>
    <dbReference type="NCBI Taxonomy" id="178214"/>
    <lineage>
        <taxon>Bacteria</taxon>
        <taxon>Bacillati</taxon>
        <taxon>Bacillota</taxon>
        <taxon>Bacilli</taxon>
        <taxon>Lactobacillales</taxon>
        <taxon>Aerococcaceae</taxon>
        <taxon>Facklamia</taxon>
    </lineage>
</organism>
<dbReference type="GO" id="GO:0015074">
    <property type="term" value="P:DNA integration"/>
    <property type="evidence" value="ECO:0007669"/>
    <property type="project" value="InterPro"/>
</dbReference>
<evidence type="ECO:0000259" key="1">
    <source>
        <dbReference type="Pfam" id="PF13333"/>
    </source>
</evidence>
<dbReference type="EMBL" id="JASOOE010000022">
    <property type="protein sequence ID" value="MDK7188051.1"/>
    <property type="molecule type" value="Genomic_DNA"/>
</dbReference>
<accession>A0AAJ1Q7N6</accession>
<proteinExistence type="predicted"/>
<sequence length="30" mass="3861">EDYIEYYNHERIKKKLDFMSPVEYRMKYTA</sequence>
<evidence type="ECO:0000313" key="3">
    <source>
        <dbReference type="Proteomes" id="UP001229251"/>
    </source>
</evidence>
<dbReference type="AlphaFoldDB" id="A0AAJ1Q7N6"/>
<feature type="domain" description="Integrase catalytic" evidence="1">
    <location>
        <begin position="1"/>
        <end position="27"/>
    </location>
</feature>
<reference evidence="2" key="1">
    <citation type="submission" date="2023-05" db="EMBL/GenBank/DDBJ databases">
        <title>Cataloging the Phylogenetic Diversity of Human Bladder Bacteria.</title>
        <authorList>
            <person name="Du J."/>
        </authorList>
    </citation>
    <scope>NUCLEOTIDE SEQUENCE</scope>
    <source>
        <strain evidence="2">UMB1231</strain>
    </source>
</reference>
<name>A0AAJ1Q7N6_9LACT</name>
<comment type="caution">
    <text evidence="2">The sequence shown here is derived from an EMBL/GenBank/DDBJ whole genome shotgun (WGS) entry which is preliminary data.</text>
</comment>
<protein>
    <submittedName>
        <fullName evidence="2">IS3 family transposase</fullName>
    </submittedName>
</protein>
<feature type="non-terminal residue" evidence="2">
    <location>
        <position position="1"/>
    </location>
</feature>
<dbReference type="InterPro" id="IPR001584">
    <property type="entry name" value="Integrase_cat-core"/>
</dbReference>
<dbReference type="Proteomes" id="UP001229251">
    <property type="component" value="Unassembled WGS sequence"/>
</dbReference>
<gene>
    <name evidence="2" type="ORF">QP433_08720</name>
</gene>